<dbReference type="PANTHER" id="PTHR40841">
    <property type="entry name" value="SIDEROPHORE TRIACETYLFUSARININE C ESTERASE"/>
    <property type="match status" value="1"/>
</dbReference>
<dbReference type="EMBL" id="BAAAGA010000006">
    <property type="protein sequence ID" value="GAA0627530.1"/>
    <property type="molecule type" value="Genomic_DNA"/>
</dbReference>
<accession>A0ABN1H2W2</accession>
<dbReference type="PANTHER" id="PTHR40841:SF2">
    <property type="entry name" value="SIDEROPHORE-DEGRADING ESTERASE (EUROFUNG)"/>
    <property type="match status" value="1"/>
</dbReference>
<dbReference type="RefSeq" id="WP_343794377.1">
    <property type="nucleotide sequence ID" value="NZ_BAAAGA010000006.1"/>
</dbReference>
<dbReference type="Gene3D" id="3.40.50.1820">
    <property type="entry name" value="alpha/beta hydrolase"/>
    <property type="match status" value="1"/>
</dbReference>
<comment type="similarity">
    <text evidence="1">Belongs to the esterase D family.</text>
</comment>
<dbReference type="GO" id="GO:0016787">
    <property type="term" value="F:hydrolase activity"/>
    <property type="evidence" value="ECO:0007669"/>
    <property type="project" value="UniProtKB-KW"/>
</dbReference>
<evidence type="ECO:0000256" key="2">
    <source>
        <dbReference type="ARBA" id="ARBA00022801"/>
    </source>
</evidence>
<dbReference type="InterPro" id="IPR000801">
    <property type="entry name" value="Esterase-like"/>
</dbReference>
<keyword evidence="2 3" id="KW-0378">Hydrolase</keyword>
<keyword evidence="4" id="KW-1185">Reference proteome</keyword>
<evidence type="ECO:0000256" key="1">
    <source>
        <dbReference type="ARBA" id="ARBA00005622"/>
    </source>
</evidence>
<name>A0ABN1H2W2_9CAUL</name>
<evidence type="ECO:0000313" key="3">
    <source>
        <dbReference type="EMBL" id="GAA0627530.1"/>
    </source>
</evidence>
<reference evidence="3 4" key="1">
    <citation type="journal article" date="2019" name="Int. J. Syst. Evol. Microbiol.">
        <title>The Global Catalogue of Microorganisms (GCM) 10K type strain sequencing project: providing services to taxonomists for standard genome sequencing and annotation.</title>
        <authorList>
            <consortium name="The Broad Institute Genomics Platform"/>
            <consortium name="The Broad Institute Genome Sequencing Center for Infectious Disease"/>
            <person name="Wu L."/>
            <person name="Ma J."/>
        </authorList>
    </citation>
    <scope>NUCLEOTIDE SEQUENCE [LARGE SCALE GENOMIC DNA]</scope>
    <source>
        <strain evidence="3 4">JCM 12928</strain>
    </source>
</reference>
<dbReference type="InterPro" id="IPR029058">
    <property type="entry name" value="AB_hydrolase_fold"/>
</dbReference>
<gene>
    <name evidence="3" type="ORF">GCM10009422_25640</name>
</gene>
<evidence type="ECO:0000313" key="4">
    <source>
        <dbReference type="Proteomes" id="UP001501352"/>
    </source>
</evidence>
<dbReference type="SUPFAM" id="SSF53474">
    <property type="entry name" value="alpha/beta-Hydrolases"/>
    <property type="match status" value="1"/>
</dbReference>
<comment type="caution">
    <text evidence="3">The sequence shown here is derived from an EMBL/GenBank/DDBJ whole genome shotgun (WGS) entry which is preliminary data.</text>
</comment>
<dbReference type="Pfam" id="PF00756">
    <property type="entry name" value="Esterase"/>
    <property type="match status" value="1"/>
</dbReference>
<dbReference type="Proteomes" id="UP001501352">
    <property type="component" value="Unassembled WGS sequence"/>
</dbReference>
<proteinExistence type="inferred from homology"/>
<dbReference type="InterPro" id="IPR052558">
    <property type="entry name" value="Siderophore_Hydrolase_D"/>
</dbReference>
<protein>
    <submittedName>
        <fullName evidence="3">Alpha/beta hydrolase-fold protein</fullName>
    </submittedName>
</protein>
<organism evidence="3 4">
    <name type="scientific">Brevundimonas kwangchunensis</name>
    <dbReference type="NCBI Taxonomy" id="322163"/>
    <lineage>
        <taxon>Bacteria</taxon>
        <taxon>Pseudomonadati</taxon>
        <taxon>Pseudomonadota</taxon>
        <taxon>Alphaproteobacteria</taxon>
        <taxon>Caulobacterales</taxon>
        <taxon>Caulobacteraceae</taxon>
        <taxon>Brevundimonas</taxon>
    </lineage>
</organism>
<sequence length="271" mass="28644">MVRSSHHDSSWAPLVAPRARTRTVRAEANGHDYRISVSVPDSAPPPEGFPSLIVLDGGALFQSVADTERRLAHRAETSGVQPTVVIGVSHDGDALYDGAQRSRDFTPGPAVADKAANRSETGGADAFVTFLIDQVLPLAGELAPLDPTRRHLFGHSLAGLFSLHALATRPGVFATHGAVSPSLWWNPDLIRSGLTALSGPAPRLFLAAGALEDPPAGSPKAARRMIGELTELHQALKTAGRIETGLTIFPDENHGSVVLPAAGRYLRFLST</sequence>